<dbReference type="RefSeq" id="XP_035310438.1">
    <property type="nucleotide sequence ID" value="XM_035454547.1"/>
</dbReference>
<dbReference type="Gene3D" id="2.40.10.10">
    <property type="entry name" value="Trypsin-like serine proteases"/>
    <property type="match status" value="2"/>
</dbReference>
<dbReference type="PANTHER" id="PTHR24261:SF12">
    <property type="entry name" value="HEPATOCYTE GROWTH FACTOR-LIKE PROTEIN-RELATED"/>
    <property type="match status" value="1"/>
</dbReference>
<feature type="domain" description="Peptidase S1" evidence="16">
    <location>
        <begin position="458"/>
        <end position="683"/>
    </location>
</feature>
<proteinExistence type="inferred from homology"/>
<dbReference type="InterPro" id="IPR043504">
    <property type="entry name" value="Peptidase_S1_PA_chymotrypsin"/>
</dbReference>
<evidence type="ECO:0000256" key="6">
    <source>
        <dbReference type="ARBA" id="ARBA00022737"/>
    </source>
</evidence>
<evidence type="ECO:0000313" key="18">
    <source>
        <dbReference type="RefSeq" id="XP_035299846.1"/>
    </source>
</evidence>
<keyword evidence="17" id="KW-1185">Reference proteome</keyword>
<reference evidence="17" key="1">
    <citation type="journal article" date="2018" name="Biotechnol. Bioeng.">
        <title>A reference genome of the Chinese hamster based on a hybrid assembly strategy.</title>
        <authorList>
            <person name="Rupp O."/>
            <person name="MacDonald M.L."/>
            <person name="Li S."/>
            <person name="Dhiman H."/>
            <person name="Polson S."/>
            <person name="Griep S."/>
            <person name="Heffner K."/>
            <person name="Hernandez I."/>
            <person name="Brinkrolf K."/>
            <person name="Jadhav V."/>
            <person name="Samoudi M."/>
            <person name="Hao H."/>
            <person name="Kingham B."/>
            <person name="Goesmann A."/>
            <person name="Betenbaugh M.J."/>
            <person name="Lewis N.E."/>
            <person name="Borth N."/>
            <person name="Lee K.H."/>
        </authorList>
    </citation>
    <scope>NUCLEOTIDE SEQUENCE [LARGE SCALE GENOMIC DNA]</scope>
    <source>
        <strain evidence="17">17A/GY</strain>
    </source>
</reference>
<comment type="similarity">
    <text evidence="12">Belongs to the peptidase S1 family. Plasminogen subfamily.</text>
</comment>
<dbReference type="InterPro" id="IPR024174">
    <property type="entry name" value="HGF/MST1"/>
</dbReference>
<keyword evidence="8" id="KW-0325">Glycoprotein</keyword>
<dbReference type="FunFam" id="2.40.20.10:FF:000002">
    <property type="entry name" value="Hepatocyte growth factor"/>
    <property type="match status" value="1"/>
</dbReference>
<evidence type="ECO:0000256" key="3">
    <source>
        <dbReference type="ARBA" id="ARBA00022542"/>
    </source>
</evidence>
<evidence type="ECO:0000256" key="5">
    <source>
        <dbReference type="ARBA" id="ARBA00022729"/>
    </source>
</evidence>
<dbReference type="InterPro" id="IPR001314">
    <property type="entry name" value="Peptidase_S1A"/>
</dbReference>
<dbReference type="InterPro" id="IPR038178">
    <property type="entry name" value="Kringle_sf"/>
</dbReference>
<evidence type="ECO:0000256" key="14">
    <source>
        <dbReference type="SAM" id="MobiDB-lite"/>
    </source>
</evidence>
<dbReference type="AlphaFoldDB" id="A0A9J7GWD1"/>
<dbReference type="PRINTS" id="PR00018">
    <property type="entry name" value="KRINGLE"/>
</dbReference>
<evidence type="ECO:0000256" key="1">
    <source>
        <dbReference type="ARBA" id="ARBA00004613"/>
    </source>
</evidence>
<dbReference type="SUPFAM" id="SSF50494">
    <property type="entry name" value="Trypsin-like serine proteases"/>
    <property type="match status" value="1"/>
</dbReference>
<keyword evidence="4 13" id="KW-0420">Kringle</keyword>
<name>A0A9J7GWD1_CRIGR</name>
<dbReference type="PROSITE" id="PS00021">
    <property type="entry name" value="KRINGLE_1"/>
    <property type="match status" value="3"/>
</dbReference>
<evidence type="ECO:0000256" key="13">
    <source>
        <dbReference type="PROSITE-ProRule" id="PRU00121"/>
    </source>
</evidence>
<dbReference type="PRINTS" id="PR00722">
    <property type="entry name" value="CHYMOTRYPSIN"/>
</dbReference>
<keyword evidence="2" id="KW-0964">Secreted</keyword>
<feature type="region of interest" description="Disordered" evidence="14">
    <location>
        <begin position="201"/>
        <end position="221"/>
    </location>
</feature>
<feature type="disulfide bond" evidence="13">
    <location>
        <begin position="254"/>
        <end position="293"/>
    </location>
</feature>
<keyword evidence="7 13" id="KW-1015">Disulfide bond</keyword>
<dbReference type="GO" id="GO:0006508">
    <property type="term" value="P:proteolysis"/>
    <property type="evidence" value="ECO:0007669"/>
    <property type="project" value="InterPro"/>
</dbReference>
<feature type="domain" description="Kringle" evidence="15">
    <location>
        <begin position="347"/>
        <end position="426"/>
    </location>
</feature>
<gene>
    <name evidence="18 19" type="primary">Mst1</name>
</gene>
<dbReference type="CTD" id="4485"/>
<evidence type="ECO:0000256" key="2">
    <source>
        <dbReference type="ARBA" id="ARBA00022525"/>
    </source>
</evidence>
<evidence type="ECO:0000259" key="16">
    <source>
        <dbReference type="PROSITE" id="PS50240"/>
    </source>
</evidence>
<dbReference type="PROSITE" id="PS50240">
    <property type="entry name" value="TRYPSIN_DOM"/>
    <property type="match status" value="1"/>
</dbReference>
<dbReference type="CDD" id="cd00190">
    <property type="entry name" value="Tryp_SPc"/>
    <property type="match status" value="1"/>
</dbReference>
<evidence type="ECO:0000313" key="19">
    <source>
        <dbReference type="RefSeq" id="XP_035299847.1"/>
    </source>
</evidence>
<evidence type="ECO:0000259" key="15">
    <source>
        <dbReference type="PROSITE" id="PS50070"/>
    </source>
</evidence>
<comment type="subcellular location">
    <subcellularLocation>
        <location evidence="1">Secreted</location>
    </subcellularLocation>
</comment>
<dbReference type="RefSeq" id="XP_035299847.1">
    <property type="nucleotide sequence ID" value="XM_035443956.1"/>
</dbReference>
<dbReference type="FunFam" id="2.40.10.10:FF:000055">
    <property type="entry name" value="Hepatocyte growth factor-like 1"/>
    <property type="match status" value="1"/>
</dbReference>
<dbReference type="SMART" id="SM00020">
    <property type="entry name" value="Tryp_SPc"/>
    <property type="match status" value="1"/>
</dbReference>
<dbReference type="PROSITE" id="PS50070">
    <property type="entry name" value="KRINGLE_2"/>
    <property type="match status" value="4"/>
</dbReference>
<sequence length="685" mass="75781">MDNGVSYRGTVARTAGGLPCQAWSRRFPNDHKYTPTPKNGLEENFCRNPDRDSRGPWCYTTNPSVRFQSCGIKSCREAVCVRCNGEDYRGEVDVTESGRECQRWDLQHPHSHPFQPDKYVGRILMPRVGLNPTGEGPESQSLITTPRFLDKALNDNYCRNPDGSERPWCYTTDPNIEREFCDLPSCGRLQGQGLGRNLAKTGRHGSTGRGPNLPLITKGSKSHQRNKGKILNCFHGKGEDYRGTTNTTSAGVPCQRWDAQSPHQHRFVPEKYSCKDLRENFCRNPDGSEAPWCFTSRPGLRVAFCYQIPRCTEEVVPEGEAGAGGRGGQESGTDLGLMAALAPSTAGCYHGSGEQYRGLVSKTRKGVQCQHWSAVTPHKPQFTPTSAPQAGLEANFCRNPDGDSHGPWCYTSDPATLFDYCALQRCDDDQPPSILDPPDQVQFEKCGKRVDKRNKLRVVGGHPGSSPWTVSLRNRQGQHFCGGSLVKEQWVLTARQCVWSCHEPLTGYEVWLGTINQNPQPGEANLQRVSVAKAVCGPAGSQLVLLKLERPVILNHHVARICLPPEQYVVPPGTKCEIAGWGESTGTSNNTVLHVASMKVISNQECNVKHRGHVQESEMCTEGLLVPTGACEGDYGGPLACYTHDCWVLEGLIIPNRVCARPHWPAVFTRVSVFVDWINKVMQLE</sequence>
<reference evidence="17" key="2">
    <citation type="journal article" date="2020" name="Biotechnol. Bioeng.">
        <title>Chromosome-scale scaffolds for the Chinese hamster reference genome assembly to facilitate the study of the CHO epigenome.</title>
        <authorList>
            <person name="Hilliard W."/>
            <person name="MacDonald M."/>
            <person name="Lee K.H."/>
        </authorList>
    </citation>
    <scope>NUCLEOTIDE SEQUENCE [LARGE SCALE GENOMIC DNA]</scope>
    <source>
        <strain evidence="17">17A/GY</strain>
    </source>
</reference>
<protein>
    <recommendedName>
        <fullName evidence="10">Hepatocyte growth factor-like protein</fullName>
    </recommendedName>
    <alternativeName>
        <fullName evidence="11">Macrophage stimulatory protein</fullName>
    </alternativeName>
</protein>
<comment type="caution">
    <text evidence="13">Lacks conserved residue(s) required for the propagation of feature annotation.</text>
</comment>
<evidence type="ECO:0000256" key="9">
    <source>
        <dbReference type="ARBA" id="ARBA00063094"/>
    </source>
</evidence>
<dbReference type="Pfam" id="PF00089">
    <property type="entry name" value="Trypsin"/>
    <property type="match status" value="1"/>
</dbReference>
<feature type="disulfide bond" evidence="13">
    <location>
        <begin position="282"/>
        <end position="305"/>
    </location>
</feature>
<dbReference type="CDD" id="cd00108">
    <property type="entry name" value="KR"/>
    <property type="match status" value="4"/>
</dbReference>
<evidence type="ECO:0000256" key="10">
    <source>
        <dbReference type="ARBA" id="ARBA00074779"/>
    </source>
</evidence>
<dbReference type="GO" id="GO:0060255">
    <property type="term" value="P:regulation of macromolecule metabolic process"/>
    <property type="evidence" value="ECO:0007669"/>
    <property type="project" value="UniProtKB-ARBA"/>
</dbReference>
<dbReference type="RefSeq" id="XP_035310437.1">
    <property type="nucleotide sequence ID" value="XM_035454546.1"/>
</dbReference>
<dbReference type="FunFam" id="2.40.10.10:FF:000064">
    <property type="entry name" value="Hepatocyte growth factor-like protein"/>
    <property type="match status" value="1"/>
</dbReference>
<evidence type="ECO:0000256" key="12">
    <source>
        <dbReference type="PIRNR" id="PIRNR001152"/>
    </source>
</evidence>
<dbReference type="InterPro" id="IPR000001">
    <property type="entry name" value="Kringle"/>
</dbReference>
<dbReference type="Pfam" id="PF00051">
    <property type="entry name" value="Kringle"/>
    <property type="match status" value="5"/>
</dbReference>
<evidence type="ECO:0000256" key="4">
    <source>
        <dbReference type="ARBA" id="ARBA00022572"/>
    </source>
</evidence>
<evidence type="ECO:0000313" key="17">
    <source>
        <dbReference type="Proteomes" id="UP001108280"/>
    </source>
</evidence>
<dbReference type="InterPro" id="IPR018056">
    <property type="entry name" value="Kringle_CS"/>
</dbReference>
<feature type="disulfide bond" evidence="13">
    <location>
        <begin position="158"/>
        <end position="181"/>
    </location>
</feature>
<feature type="domain" description="Kringle" evidence="15">
    <location>
        <begin position="79"/>
        <end position="186"/>
    </location>
</feature>
<comment type="subunit">
    <text evidence="9">Dimer of an alpha chain and a beta chain linked by a disulfide bond. Interacts (via beta chain) with MST1R (via SEMA domain).</text>
</comment>
<dbReference type="RefSeq" id="XP_035299846.1">
    <property type="nucleotide sequence ID" value="XM_035443955.1"/>
</dbReference>
<dbReference type="SUPFAM" id="SSF57440">
    <property type="entry name" value="Kringle-like"/>
    <property type="match status" value="4"/>
</dbReference>
<dbReference type="FunFam" id="2.40.20.10:FF:000009">
    <property type="entry name" value="Hepatocyte growth factor-like 1"/>
    <property type="match status" value="1"/>
</dbReference>
<dbReference type="Proteomes" id="UP001108280">
    <property type="component" value="Chromosome 4"/>
</dbReference>
<dbReference type="Gene3D" id="2.40.20.10">
    <property type="entry name" value="Plasminogen Kringle 4"/>
    <property type="match status" value="4"/>
</dbReference>
<reference evidence="18 19" key="3">
    <citation type="submission" date="2025-04" db="UniProtKB">
        <authorList>
            <consortium name="RefSeq"/>
        </authorList>
    </citation>
    <scope>IDENTIFICATION</scope>
    <source>
        <strain evidence="18 19">17A/GY</strain>
        <tissue evidence="18 19">Liver</tissue>
    </source>
</reference>
<dbReference type="GeneID" id="100761444"/>
<feature type="domain" description="Kringle" evidence="15">
    <location>
        <begin position="232"/>
        <end position="311"/>
    </location>
</feature>
<dbReference type="InterPro" id="IPR009003">
    <property type="entry name" value="Peptidase_S1_PA"/>
</dbReference>
<evidence type="ECO:0000256" key="8">
    <source>
        <dbReference type="ARBA" id="ARBA00023180"/>
    </source>
</evidence>
<evidence type="ECO:0000256" key="11">
    <source>
        <dbReference type="ARBA" id="ARBA00081106"/>
    </source>
</evidence>
<dbReference type="PANTHER" id="PTHR24261">
    <property type="entry name" value="PLASMINOGEN-RELATED"/>
    <property type="match status" value="1"/>
</dbReference>
<accession>A0A9J7GWD1</accession>
<dbReference type="SMART" id="SM00130">
    <property type="entry name" value="KR"/>
    <property type="match status" value="4"/>
</dbReference>
<dbReference type="InterPro" id="IPR001254">
    <property type="entry name" value="Trypsin_dom"/>
</dbReference>
<dbReference type="InterPro" id="IPR013806">
    <property type="entry name" value="Kringle-like"/>
</dbReference>
<evidence type="ECO:0000256" key="7">
    <source>
        <dbReference type="ARBA" id="ARBA00023157"/>
    </source>
</evidence>
<dbReference type="GO" id="GO:0004252">
    <property type="term" value="F:serine-type endopeptidase activity"/>
    <property type="evidence" value="ECO:0007669"/>
    <property type="project" value="InterPro"/>
</dbReference>
<keyword evidence="3 12" id="KW-0721">Serine protease homolog</keyword>
<dbReference type="PIRSF" id="PIRSF001152">
    <property type="entry name" value="HGF_MST1"/>
    <property type="match status" value="1"/>
</dbReference>
<dbReference type="InterPro" id="IPR050759">
    <property type="entry name" value="Serine_protease_kringle"/>
</dbReference>
<keyword evidence="5" id="KW-0732">Signal</keyword>
<keyword evidence="6" id="KW-0677">Repeat</keyword>
<feature type="domain" description="Kringle" evidence="15">
    <location>
        <begin position="1"/>
        <end position="75"/>
    </location>
</feature>
<dbReference type="GO" id="GO:0005576">
    <property type="term" value="C:extracellular region"/>
    <property type="evidence" value="ECO:0007669"/>
    <property type="project" value="UniProtKB-SubCell"/>
</dbReference>
<organism evidence="17 18">
    <name type="scientific">Cricetulus griseus</name>
    <name type="common">Chinese hamster</name>
    <name type="synonym">Cricetulus barabensis griseus</name>
    <dbReference type="NCBI Taxonomy" id="10029"/>
    <lineage>
        <taxon>Eukaryota</taxon>
        <taxon>Metazoa</taxon>
        <taxon>Chordata</taxon>
        <taxon>Craniata</taxon>
        <taxon>Vertebrata</taxon>
        <taxon>Euteleostomi</taxon>
        <taxon>Mammalia</taxon>
        <taxon>Eutheria</taxon>
        <taxon>Euarchontoglires</taxon>
        <taxon>Glires</taxon>
        <taxon>Rodentia</taxon>
        <taxon>Myomorpha</taxon>
        <taxon>Muroidea</taxon>
        <taxon>Cricetidae</taxon>
        <taxon>Cricetinae</taxon>
        <taxon>Cricetulus</taxon>
    </lineage>
</organism>